<proteinExistence type="predicted"/>
<dbReference type="Pfam" id="PF23098">
    <property type="entry name" value="Beta-prop_NOL10_N"/>
    <property type="match status" value="1"/>
</dbReference>
<gene>
    <name evidence="9" type="ORF">GPUH_LOCUS2757</name>
</gene>
<keyword evidence="2" id="KW-0853">WD repeat</keyword>
<evidence type="ECO:0000256" key="5">
    <source>
        <dbReference type="SAM" id="MobiDB-lite"/>
    </source>
</evidence>
<feature type="domain" description="Nucleolar protein 10-like second" evidence="7">
    <location>
        <begin position="139"/>
        <end position="186"/>
    </location>
</feature>
<evidence type="ECO:0000256" key="2">
    <source>
        <dbReference type="ARBA" id="ARBA00022574"/>
    </source>
</evidence>
<feature type="compositionally biased region" description="Acidic residues" evidence="5">
    <location>
        <begin position="305"/>
        <end position="320"/>
    </location>
</feature>
<dbReference type="GO" id="GO:0000462">
    <property type="term" value="P:maturation of SSU-rRNA from tricistronic rRNA transcript (SSU-rRNA, 5.8S rRNA, LSU-rRNA)"/>
    <property type="evidence" value="ECO:0007669"/>
    <property type="project" value="TreeGrafter"/>
</dbReference>
<sequence length="320" mass="36877">MLYTVNRKFLPSAFQILQYDIRSRKPLLIKDHQTSLPITKIDFVPEQRLVLSMDMRVLKMWHETNGKPFAAIEPGTALNDFCRYPNSGLLFFANEAPKMLQYFVPAIGTAPRWCSYLETITEELEETEQPAGSVYDKFVYDDYKFVTAEQLEEIGLSHLIGTSLLRAYMHGYFIDIRLYNKAKTFTQPFAFENYKQRKIMEKIGDERSLRATSAMRKKPKLPDVNKELAAKLLAEMSLTKVEKIDKKTRKNAAQASSVLSDKRFGALFANPDFQIDENSEQYQRIIPALKKLEGKRQKLTNTNSDDADEHSDDEVIPSCF</sequence>
<dbReference type="Pfam" id="PF08159">
    <property type="entry name" value="NUC153"/>
    <property type="match status" value="1"/>
</dbReference>
<protein>
    <submittedName>
        <fullName evidence="11">NUC153 domain-containing protein</fullName>
    </submittedName>
</protein>
<dbReference type="Proteomes" id="UP000271098">
    <property type="component" value="Unassembled WGS sequence"/>
</dbReference>
<feature type="region of interest" description="Disordered" evidence="5">
    <location>
        <begin position="295"/>
        <end position="320"/>
    </location>
</feature>
<dbReference type="InterPro" id="IPR056550">
    <property type="entry name" value="NOL10_2nd"/>
</dbReference>
<evidence type="ECO:0000313" key="11">
    <source>
        <dbReference type="WBParaSite" id="GPUH_0000276201-mRNA-1"/>
    </source>
</evidence>
<dbReference type="PANTHER" id="PTHR14927">
    <property type="entry name" value="NUCLEOLAR PROTEIN 10"/>
    <property type="match status" value="1"/>
</dbReference>
<dbReference type="InterPro" id="IPR056551">
    <property type="entry name" value="Beta-prop_NOL10_N"/>
</dbReference>
<evidence type="ECO:0000256" key="1">
    <source>
        <dbReference type="ARBA" id="ARBA00004604"/>
    </source>
</evidence>
<evidence type="ECO:0000256" key="4">
    <source>
        <dbReference type="ARBA" id="ARBA00023242"/>
    </source>
</evidence>
<dbReference type="EMBL" id="UYRT01004341">
    <property type="protein sequence ID" value="VDK36246.1"/>
    <property type="molecule type" value="Genomic_DNA"/>
</dbReference>
<dbReference type="PANTHER" id="PTHR14927:SF0">
    <property type="entry name" value="NUCLEOLAR PROTEIN 10"/>
    <property type="match status" value="1"/>
</dbReference>
<dbReference type="GO" id="GO:0030686">
    <property type="term" value="C:90S preribosome"/>
    <property type="evidence" value="ECO:0007669"/>
    <property type="project" value="TreeGrafter"/>
</dbReference>
<dbReference type="GO" id="GO:0032040">
    <property type="term" value="C:small-subunit processome"/>
    <property type="evidence" value="ECO:0007669"/>
    <property type="project" value="TreeGrafter"/>
</dbReference>
<dbReference type="InterPro" id="IPR040382">
    <property type="entry name" value="NOL10/Enp2"/>
</dbReference>
<feature type="domain" description="NUC153" evidence="6">
    <location>
        <begin position="261"/>
        <end position="284"/>
    </location>
</feature>
<evidence type="ECO:0000313" key="10">
    <source>
        <dbReference type="Proteomes" id="UP000271098"/>
    </source>
</evidence>
<dbReference type="WBParaSite" id="GPUH_0000276201-mRNA-1">
    <property type="protein sequence ID" value="GPUH_0000276201-mRNA-1"/>
    <property type="gene ID" value="GPUH_0000276201"/>
</dbReference>
<dbReference type="AlphaFoldDB" id="A0A183D216"/>
<reference evidence="11" key="1">
    <citation type="submission" date="2016-06" db="UniProtKB">
        <authorList>
            <consortium name="WormBaseParasite"/>
        </authorList>
    </citation>
    <scope>IDENTIFICATION</scope>
</reference>
<reference evidence="9 10" key="2">
    <citation type="submission" date="2018-11" db="EMBL/GenBank/DDBJ databases">
        <authorList>
            <consortium name="Pathogen Informatics"/>
        </authorList>
    </citation>
    <scope>NUCLEOTIDE SEQUENCE [LARGE SCALE GENOMIC DNA]</scope>
</reference>
<dbReference type="InterPro" id="IPR012580">
    <property type="entry name" value="NUC153"/>
</dbReference>
<name>A0A183D216_9BILA</name>
<evidence type="ECO:0000259" key="6">
    <source>
        <dbReference type="Pfam" id="PF08159"/>
    </source>
</evidence>
<evidence type="ECO:0000259" key="7">
    <source>
        <dbReference type="Pfam" id="PF23097"/>
    </source>
</evidence>
<comment type="subcellular location">
    <subcellularLocation>
        <location evidence="1">Nucleus</location>
        <location evidence="1">Nucleolus</location>
    </subcellularLocation>
</comment>
<keyword evidence="10" id="KW-1185">Reference proteome</keyword>
<dbReference type="Pfam" id="PF23097">
    <property type="entry name" value="NOL10_2nd"/>
    <property type="match status" value="1"/>
</dbReference>
<keyword evidence="4" id="KW-0539">Nucleus</keyword>
<dbReference type="InterPro" id="IPR036322">
    <property type="entry name" value="WD40_repeat_dom_sf"/>
</dbReference>
<keyword evidence="3" id="KW-0677">Repeat</keyword>
<evidence type="ECO:0000256" key="3">
    <source>
        <dbReference type="ARBA" id="ARBA00022737"/>
    </source>
</evidence>
<dbReference type="SUPFAM" id="SSF50978">
    <property type="entry name" value="WD40 repeat-like"/>
    <property type="match status" value="1"/>
</dbReference>
<feature type="domain" description="Nucleolar protein 10-like N-terminal" evidence="8">
    <location>
        <begin position="15"/>
        <end position="128"/>
    </location>
</feature>
<organism evidence="11">
    <name type="scientific">Gongylonema pulchrum</name>
    <dbReference type="NCBI Taxonomy" id="637853"/>
    <lineage>
        <taxon>Eukaryota</taxon>
        <taxon>Metazoa</taxon>
        <taxon>Ecdysozoa</taxon>
        <taxon>Nematoda</taxon>
        <taxon>Chromadorea</taxon>
        <taxon>Rhabditida</taxon>
        <taxon>Spirurina</taxon>
        <taxon>Spiruromorpha</taxon>
        <taxon>Spiruroidea</taxon>
        <taxon>Gongylonematidae</taxon>
        <taxon>Gongylonema</taxon>
    </lineage>
</organism>
<evidence type="ECO:0000259" key="8">
    <source>
        <dbReference type="Pfam" id="PF23098"/>
    </source>
</evidence>
<evidence type="ECO:0000313" key="9">
    <source>
        <dbReference type="EMBL" id="VDK36246.1"/>
    </source>
</evidence>
<dbReference type="OrthoDB" id="273340at2759"/>
<accession>A0A183D216</accession>